<name>A0ABT4LQ87_9PROT</name>
<reference evidence="1" key="1">
    <citation type="submission" date="2022-12" db="EMBL/GenBank/DDBJ databases">
        <title>Bacterial isolates from different developmental stages of Nematostella vectensis.</title>
        <authorList>
            <person name="Fraune S."/>
        </authorList>
    </citation>
    <scope>NUCLEOTIDE SEQUENCE</scope>
    <source>
        <strain evidence="1">G21630-S1</strain>
    </source>
</reference>
<protein>
    <submittedName>
        <fullName evidence="1">Phosphate transport regulator</fullName>
    </submittedName>
</protein>
<feature type="non-terminal residue" evidence="1">
    <location>
        <position position="78"/>
    </location>
</feature>
<proteinExistence type="predicted"/>
<evidence type="ECO:0000313" key="1">
    <source>
        <dbReference type="EMBL" id="MCZ4283191.1"/>
    </source>
</evidence>
<comment type="caution">
    <text evidence="1">The sequence shown here is derived from an EMBL/GenBank/DDBJ whole genome shotgun (WGS) entry which is preliminary data.</text>
</comment>
<dbReference type="EMBL" id="JAPWGY010000056">
    <property type="protein sequence ID" value="MCZ4283191.1"/>
    <property type="molecule type" value="Genomic_DNA"/>
</dbReference>
<dbReference type="RefSeq" id="WP_331283780.1">
    <property type="nucleotide sequence ID" value="NZ_JAPWGY010000056.1"/>
</dbReference>
<accession>A0ABT4LQ87</accession>
<sequence length="78" mass="8520">ADTLHRLVMDLHKALNRLAAGCAEATIAGAHVFGLRPVARDAVESFMRGLNETRPLKFDHPGLDTMATRAGERLIIQN</sequence>
<gene>
    <name evidence="1" type="ORF">O4H49_20605</name>
</gene>
<keyword evidence="2" id="KW-1185">Reference proteome</keyword>
<organism evidence="1 2">
    <name type="scientific">Kiloniella laminariae</name>
    <dbReference type="NCBI Taxonomy" id="454162"/>
    <lineage>
        <taxon>Bacteria</taxon>
        <taxon>Pseudomonadati</taxon>
        <taxon>Pseudomonadota</taxon>
        <taxon>Alphaproteobacteria</taxon>
        <taxon>Rhodospirillales</taxon>
        <taxon>Kiloniellaceae</taxon>
        <taxon>Kiloniella</taxon>
    </lineage>
</organism>
<dbReference type="Proteomes" id="UP001069802">
    <property type="component" value="Unassembled WGS sequence"/>
</dbReference>
<feature type="non-terminal residue" evidence="1">
    <location>
        <position position="1"/>
    </location>
</feature>
<evidence type="ECO:0000313" key="2">
    <source>
        <dbReference type="Proteomes" id="UP001069802"/>
    </source>
</evidence>